<dbReference type="AlphaFoldDB" id="A0A382GXR2"/>
<organism evidence="2">
    <name type="scientific">marine metagenome</name>
    <dbReference type="NCBI Taxonomy" id="408172"/>
    <lineage>
        <taxon>unclassified sequences</taxon>
        <taxon>metagenomes</taxon>
        <taxon>ecological metagenomes</taxon>
    </lineage>
</organism>
<reference evidence="2" key="1">
    <citation type="submission" date="2018-05" db="EMBL/GenBank/DDBJ databases">
        <authorList>
            <person name="Lanie J.A."/>
            <person name="Ng W.-L."/>
            <person name="Kazmierczak K.M."/>
            <person name="Andrzejewski T.M."/>
            <person name="Davidsen T.M."/>
            <person name="Wayne K.J."/>
            <person name="Tettelin H."/>
            <person name="Glass J.I."/>
            <person name="Rusch D."/>
            <person name="Podicherti R."/>
            <person name="Tsui H.-C.T."/>
            <person name="Winkler M.E."/>
        </authorList>
    </citation>
    <scope>NUCLEOTIDE SEQUENCE</scope>
</reference>
<sequence length="191" mass="21750">MSRTLYRPMFRRGGSTGEGITSGLRQRYENGSDVQPNFEQQALQNIINTPIELPKSTAGADFWLNLGTNILAQPGGRPLLQTLGTAGKEPLKIFQQQRGAEGRLKYQHQVGTRDFMLKAWEALSDPEKIDMQRKAKLAFENGDFDSYEEALTEFINASLYTKSGHYRPEVQKRLDEEKEAQLERDEIQNIQ</sequence>
<evidence type="ECO:0000256" key="1">
    <source>
        <dbReference type="SAM" id="MobiDB-lite"/>
    </source>
</evidence>
<feature type="region of interest" description="Disordered" evidence="1">
    <location>
        <begin position="1"/>
        <end position="21"/>
    </location>
</feature>
<proteinExistence type="predicted"/>
<accession>A0A382GXR2</accession>
<protein>
    <submittedName>
        <fullName evidence="2">Uncharacterized protein</fullName>
    </submittedName>
</protein>
<gene>
    <name evidence="2" type="ORF">METZ01_LOCUS232694</name>
</gene>
<dbReference type="EMBL" id="UINC01058035">
    <property type="protein sequence ID" value="SVB79840.1"/>
    <property type="molecule type" value="Genomic_DNA"/>
</dbReference>
<evidence type="ECO:0000313" key="2">
    <source>
        <dbReference type="EMBL" id="SVB79840.1"/>
    </source>
</evidence>
<feature type="non-terminal residue" evidence="2">
    <location>
        <position position="191"/>
    </location>
</feature>
<name>A0A382GXR2_9ZZZZ</name>